<sequence length="210" mass="24029">MVAVLNLHNAQKTSPNALNPDNIQTDSSTKNTSLFSLNADSDIGWMKLGDAYQHFVKDQQTNIPLSVWLIENPSSPFSLPGSVDLRGHDCIHLLLNRGMSLFDEAFVIGYTMGNCSNIGNHHISVYKLFSKICFPETYKFNSFHMKAFDFGFLYGKKVKVKNIHQVKFDIYNDHLIHDIRTHFEISLMEVNCLWNAEKILLNTQVFNRES</sequence>
<accession>A8ZMR9</accession>
<organism evidence="1 2">
    <name type="scientific">Acaryochloris marina (strain MBIC 11017)</name>
    <dbReference type="NCBI Taxonomy" id="329726"/>
    <lineage>
        <taxon>Bacteria</taxon>
        <taxon>Bacillati</taxon>
        <taxon>Cyanobacteriota</taxon>
        <taxon>Cyanophyceae</taxon>
        <taxon>Acaryochloridales</taxon>
        <taxon>Acaryochloridaceae</taxon>
        <taxon>Acaryochloris</taxon>
    </lineage>
</organism>
<name>A8ZMR9_ACAM1</name>
<keyword evidence="2" id="KW-1185">Reference proteome</keyword>
<reference evidence="1 2" key="1">
    <citation type="journal article" date="2008" name="Proc. Natl. Acad. Sci. U.S.A.">
        <title>Niche adaptation and genome expansion in the chlorophyll d-producing cyanobacterium Acaryochloris marina.</title>
        <authorList>
            <person name="Swingley W.D."/>
            <person name="Chen M."/>
            <person name="Cheung P.C."/>
            <person name="Conrad A.L."/>
            <person name="Dejesa L.C."/>
            <person name="Hao J."/>
            <person name="Honchak B.M."/>
            <person name="Karbach L.E."/>
            <person name="Kurdoglu A."/>
            <person name="Lahiri S."/>
            <person name="Mastrian S.D."/>
            <person name="Miyashita H."/>
            <person name="Page L."/>
            <person name="Ramakrishna P."/>
            <person name="Satoh S."/>
            <person name="Sattley W.M."/>
            <person name="Shimada Y."/>
            <person name="Taylor H.L."/>
            <person name="Tomo T."/>
            <person name="Tsuchiya T."/>
            <person name="Wang Z.T."/>
            <person name="Raymond J."/>
            <person name="Mimuro M."/>
            <person name="Blankenship R.E."/>
            <person name="Touchman J.W."/>
        </authorList>
    </citation>
    <scope>NUCLEOTIDE SEQUENCE [LARGE SCALE GENOMIC DNA]</scope>
    <source>
        <strain evidence="2">MBIC 11017</strain>
        <plasmid evidence="2">Plasmid pREB3</plasmid>
    </source>
</reference>
<dbReference type="AlphaFoldDB" id="A8ZMR9"/>
<evidence type="ECO:0000313" key="1">
    <source>
        <dbReference type="EMBL" id="ABW32480.1"/>
    </source>
</evidence>
<proteinExistence type="predicted"/>
<dbReference type="RefSeq" id="WP_012167444.1">
    <property type="nucleotide sequence ID" value="NC_009928.1"/>
</dbReference>
<gene>
    <name evidence="1" type="ordered locus">AM1_C0179</name>
</gene>
<protein>
    <submittedName>
        <fullName evidence="1">Uncharacterized protein</fullName>
    </submittedName>
</protein>
<dbReference type="HOGENOM" id="CLU_110238_1_0_3"/>
<evidence type="ECO:0000313" key="2">
    <source>
        <dbReference type="Proteomes" id="UP000000268"/>
    </source>
</evidence>
<dbReference type="Proteomes" id="UP000000268">
    <property type="component" value="Plasmid pREB3"/>
</dbReference>
<dbReference type="EMBL" id="CP000840">
    <property type="protein sequence ID" value="ABW32480.1"/>
    <property type="molecule type" value="Genomic_DNA"/>
</dbReference>
<geneLocation type="plasmid" evidence="1 2">
    <name>pREB3</name>
</geneLocation>
<dbReference type="KEGG" id="amr:AM1_C0179"/>
<keyword evidence="1" id="KW-0614">Plasmid</keyword>